<dbReference type="InterPro" id="IPR036412">
    <property type="entry name" value="HAD-like_sf"/>
</dbReference>
<dbReference type="InterPro" id="IPR023214">
    <property type="entry name" value="HAD_sf"/>
</dbReference>
<dbReference type="PANTHER" id="PTHR43434:SF1">
    <property type="entry name" value="PHOSPHOGLYCOLATE PHOSPHATASE"/>
    <property type="match status" value="1"/>
</dbReference>
<dbReference type="SFLD" id="SFLDG01135">
    <property type="entry name" value="C1.5.6:_HAD__Beta-PGM__Phospha"/>
    <property type="match status" value="1"/>
</dbReference>
<dbReference type="NCBIfam" id="TIGR01509">
    <property type="entry name" value="HAD-SF-IA-v3"/>
    <property type="match status" value="1"/>
</dbReference>
<dbReference type="Pfam" id="PF13419">
    <property type="entry name" value="HAD_2"/>
    <property type="match status" value="1"/>
</dbReference>
<dbReference type="InterPro" id="IPR006549">
    <property type="entry name" value="HAD-SF_hydro_IIIA"/>
</dbReference>
<protein>
    <submittedName>
        <fullName evidence="1">Putative phosphoglycolate phosphatase, bacterial</fullName>
    </submittedName>
</protein>
<dbReference type="InterPro" id="IPR050155">
    <property type="entry name" value="HAD-like_hydrolase_sf"/>
</dbReference>
<dbReference type="FunFam" id="3.40.50.1000:FF:000022">
    <property type="entry name" value="Phosphoglycolate phosphatase"/>
    <property type="match status" value="1"/>
</dbReference>
<organism evidence="1 2">
    <name type="scientific">Megasphaera micronuciformis F0359</name>
    <dbReference type="NCBI Taxonomy" id="706434"/>
    <lineage>
        <taxon>Bacteria</taxon>
        <taxon>Bacillati</taxon>
        <taxon>Bacillota</taxon>
        <taxon>Negativicutes</taxon>
        <taxon>Veillonellales</taxon>
        <taxon>Veillonellaceae</taxon>
        <taxon>Megasphaera</taxon>
    </lineage>
</organism>
<dbReference type="GO" id="GO:0008967">
    <property type="term" value="F:phosphoglycolate phosphatase activity"/>
    <property type="evidence" value="ECO:0007669"/>
    <property type="project" value="TreeGrafter"/>
</dbReference>
<gene>
    <name evidence="1" type="ORF">HMPREF9429_00878</name>
</gene>
<dbReference type="RefSeq" id="WP_006941901.1">
    <property type="nucleotide sequence ID" value="NZ_GL538208.1"/>
</dbReference>
<evidence type="ECO:0000313" key="2">
    <source>
        <dbReference type="Proteomes" id="UP000003195"/>
    </source>
</evidence>
<dbReference type="InterPro" id="IPR023198">
    <property type="entry name" value="PGP-like_dom2"/>
</dbReference>
<dbReference type="AlphaFoldDB" id="E2ZBP6"/>
<keyword evidence="2" id="KW-1185">Reference proteome</keyword>
<dbReference type="eggNOG" id="COG0546">
    <property type="taxonomic scope" value="Bacteria"/>
</dbReference>
<dbReference type="HOGENOM" id="CLU_045011_19_1_9"/>
<dbReference type="SFLD" id="SFLDG01129">
    <property type="entry name" value="C1.5:_HAD__Beta-PGM__Phosphata"/>
    <property type="match status" value="1"/>
</dbReference>
<dbReference type="GO" id="GO:0006281">
    <property type="term" value="P:DNA repair"/>
    <property type="evidence" value="ECO:0007669"/>
    <property type="project" value="TreeGrafter"/>
</dbReference>
<accession>E2ZBP6</accession>
<comment type="caution">
    <text evidence="1">The sequence shown here is derived from an EMBL/GenBank/DDBJ whole genome shotgun (WGS) entry which is preliminary data.</text>
</comment>
<dbReference type="SFLD" id="SFLDS00003">
    <property type="entry name" value="Haloacid_Dehalogenase"/>
    <property type="match status" value="1"/>
</dbReference>
<dbReference type="NCBIfam" id="TIGR01662">
    <property type="entry name" value="HAD-SF-IIIA"/>
    <property type="match status" value="1"/>
</dbReference>
<dbReference type="SUPFAM" id="SSF56784">
    <property type="entry name" value="HAD-like"/>
    <property type="match status" value="1"/>
</dbReference>
<dbReference type="STRING" id="706434.HMPREF9429_00878"/>
<dbReference type="EMBL" id="AECS01000036">
    <property type="protein sequence ID" value="EFQ04274.1"/>
    <property type="molecule type" value="Genomic_DNA"/>
</dbReference>
<dbReference type="Gene3D" id="3.40.50.1000">
    <property type="entry name" value="HAD superfamily/HAD-like"/>
    <property type="match status" value="1"/>
</dbReference>
<dbReference type="InterPro" id="IPR041492">
    <property type="entry name" value="HAD_2"/>
</dbReference>
<proteinExistence type="predicted"/>
<sequence length="214" mass="24110">MKFYKAVLFDMDGTVLDTLTDLTDSLSAVFKSRGLSVLTREKVRANLGYGYSGLMKSSAPDASEEERARMAEDFKQDYAIRCRRHTCPYDGIPEALQYLKEKGYRLAVVSNKGQEAVTTLHNKFFRNYAEFSLGETSAILKKPAPQMILEALRRFNLTPAEAVYVGDSEVDFQTAQNAGTDIILVTWGFRDKDFLARLKPTFLINHPSELTSIL</sequence>
<dbReference type="PRINTS" id="PR00413">
    <property type="entry name" value="HADHALOGNASE"/>
</dbReference>
<dbReference type="Gene3D" id="1.10.150.240">
    <property type="entry name" value="Putative phosphatase, domain 2"/>
    <property type="match status" value="1"/>
</dbReference>
<dbReference type="PANTHER" id="PTHR43434">
    <property type="entry name" value="PHOSPHOGLYCOLATE PHOSPHATASE"/>
    <property type="match status" value="1"/>
</dbReference>
<dbReference type="GO" id="GO:0005829">
    <property type="term" value="C:cytosol"/>
    <property type="evidence" value="ECO:0007669"/>
    <property type="project" value="TreeGrafter"/>
</dbReference>
<evidence type="ECO:0000313" key="1">
    <source>
        <dbReference type="EMBL" id="EFQ04274.1"/>
    </source>
</evidence>
<reference evidence="1 2" key="1">
    <citation type="submission" date="2010-08" db="EMBL/GenBank/DDBJ databases">
        <authorList>
            <person name="Weinstock G."/>
            <person name="Sodergren E."/>
            <person name="Clifton S."/>
            <person name="Fulton L."/>
            <person name="Fulton B."/>
            <person name="Courtney L."/>
            <person name="Fronick C."/>
            <person name="Harrison M."/>
            <person name="Strong C."/>
            <person name="Farmer C."/>
            <person name="Delahaunty K."/>
            <person name="Markovic C."/>
            <person name="Hall O."/>
            <person name="Minx P."/>
            <person name="Tomlinson C."/>
            <person name="Mitreva M."/>
            <person name="Hou S."/>
            <person name="Chen J."/>
            <person name="Wollam A."/>
            <person name="Pepin K.H."/>
            <person name="Johnson M."/>
            <person name="Bhonagiri V."/>
            <person name="Zhang X."/>
            <person name="Suruliraj S."/>
            <person name="Warren W."/>
            <person name="Chinwalla A."/>
            <person name="Mardis E.R."/>
            <person name="Wilson R.K."/>
        </authorList>
    </citation>
    <scope>NUCLEOTIDE SEQUENCE [LARGE SCALE GENOMIC DNA]</scope>
    <source>
        <strain evidence="1 2">F0359</strain>
    </source>
</reference>
<dbReference type="NCBIfam" id="TIGR01549">
    <property type="entry name" value="HAD-SF-IA-v1"/>
    <property type="match status" value="1"/>
</dbReference>
<dbReference type="OrthoDB" id="9807630at2"/>
<dbReference type="InterPro" id="IPR006439">
    <property type="entry name" value="HAD-SF_hydro_IA"/>
</dbReference>
<dbReference type="Proteomes" id="UP000003195">
    <property type="component" value="Unassembled WGS sequence"/>
</dbReference>
<name>E2ZBP6_9FIRM</name>